<accession>A0AAD4S0Q0</accession>
<dbReference type="EMBL" id="JAJJMB010016409">
    <property type="protein sequence ID" value="KAI3847430.1"/>
    <property type="molecule type" value="Genomic_DNA"/>
</dbReference>
<comment type="caution">
    <text evidence="1">The sequence shown here is derived from an EMBL/GenBank/DDBJ whole genome shotgun (WGS) entry which is preliminary data.</text>
</comment>
<name>A0AAD4S0Q0_9MAGN</name>
<organism evidence="1 2">
    <name type="scientific">Papaver atlanticum</name>
    <dbReference type="NCBI Taxonomy" id="357466"/>
    <lineage>
        <taxon>Eukaryota</taxon>
        <taxon>Viridiplantae</taxon>
        <taxon>Streptophyta</taxon>
        <taxon>Embryophyta</taxon>
        <taxon>Tracheophyta</taxon>
        <taxon>Spermatophyta</taxon>
        <taxon>Magnoliopsida</taxon>
        <taxon>Ranunculales</taxon>
        <taxon>Papaveraceae</taxon>
        <taxon>Papaveroideae</taxon>
        <taxon>Papaver</taxon>
    </lineage>
</organism>
<gene>
    <name evidence="1" type="ORF">MKW98_032756</name>
</gene>
<reference evidence="1" key="1">
    <citation type="submission" date="2022-04" db="EMBL/GenBank/DDBJ databases">
        <title>A functionally conserved STORR gene fusion in Papaver species that diverged 16.8 million years ago.</title>
        <authorList>
            <person name="Catania T."/>
        </authorList>
    </citation>
    <scope>NUCLEOTIDE SEQUENCE</scope>
    <source>
        <strain evidence="1">S-188037</strain>
    </source>
</reference>
<proteinExistence type="predicted"/>
<sequence length="104" mass="11253">MDESAEGSRIAILTGGPYFVCSNYSSNPAYPHPPNDSSYLLMPGTSSHMAADGFKGFSQIKYRDESLYAPNSQVLGIFGALVPHVRKRNQPNSSGEKLSMQPAI</sequence>
<evidence type="ECO:0000313" key="1">
    <source>
        <dbReference type="EMBL" id="KAI3847430.1"/>
    </source>
</evidence>
<dbReference type="PANTHER" id="PTHR47070:SF2">
    <property type="entry name" value="OS06G0206100 PROTEIN"/>
    <property type="match status" value="1"/>
</dbReference>
<dbReference type="PANTHER" id="PTHR47070">
    <property type="entry name" value="HYDROXYPROLINE-RICH GLYCOPROTEIN-LIKE"/>
    <property type="match status" value="1"/>
</dbReference>
<keyword evidence="2" id="KW-1185">Reference proteome</keyword>
<dbReference type="AlphaFoldDB" id="A0AAD4S0Q0"/>
<evidence type="ECO:0000313" key="2">
    <source>
        <dbReference type="Proteomes" id="UP001202328"/>
    </source>
</evidence>
<protein>
    <submittedName>
        <fullName evidence="1">Uncharacterized protein</fullName>
    </submittedName>
</protein>
<dbReference type="Proteomes" id="UP001202328">
    <property type="component" value="Unassembled WGS sequence"/>
</dbReference>